<sequence>MAIAIPGSAYSDYIVFIDESGDHGLKSIDANYPVFVLCAALFNRREYIEAICPALNTLKMDFWGHDEVILHEHDIRKPKNQFAFLQDVANREEFQEKLSGFLAWARFKLVFSVIHKDRYVERYQVPRNPYDVAMSFVLERVFLDLHSKGQTNKRTKVIVECRGANEDAQLGEAFARIGGGENACGRPLPFDLLMIPKLSNSIGLQIADLCARPMGIRSLRPNQANRAYEIIAEKIRRDQQGRAEGWGVKVSP</sequence>
<name>A0ABS2JQ04_9GAMM</name>
<dbReference type="RefSeq" id="WP_204635435.1">
    <property type="nucleotide sequence ID" value="NZ_JADIKC010000003.1"/>
</dbReference>
<evidence type="ECO:0000313" key="2">
    <source>
        <dbReference type="Proteomes" id="UP001430065"/>
    </source>
</evidence>
<evidence type="ECO:0000313" key="1">
    <source>
        <dbReference type="EMBL" id="MBM7121008.1"/>
    </source>
</evidence>
<gene>
    <name evidence="1" type="ORF">ISP20_07525</name>
</gene>
<comment type="caution">
    <text evidence="1">The sequence shown here is derived from an EMBL/GenBank/DDBJ whole genome shotgun (WGS) entry which is preliminary data.</text>
</comment>
<dbReference type="Pfam" id="PF12686">
    <property type="entry name" value="DUF3800"/>
    <property type="match status" value="1"/>
</dbReference>
<reference evidence="1 2" key="1">
    <citation type="submission" date="2020-10" db="EMBL/GenBank/DDBJ databases">
        <title>Phylogeny of dyella-like bacteria.</title>
        <authorList>
            <person name="Fu J."/>
        </authorList>
    </citation>
    <scope>NUCLEOTIDE SEQUENCE [LARGE SCALE GENOMIC DNA]</scope>
    <source>
        <strain evidence="1 2">THG-B117</strain>
    </source>
</reference>
<dbReference type="InterPro" id="IPR024524">
    <property type="entry name" value="DUF3800"/>
</dbReference>
<dbReference type="Proteomes" id="UP001430065">
    <property type="component" value="Unassembled WGS sequence"/>
</dbReference>
<keyword evidence="2" id="KW-1185">Reference proteome</keyword>
<accession>A0ABS2JQ04</accession>
<proteinExistence type="predicted"/>
<organism evidence="1 2">
    <name type="scientific">Dyella kyungheensis</name>
    <dbReference type="NCBI Taxonomy" id="1242174"/>
    <lineage>
        <taxon>Bacteria</taxon>
        <taxon>Pseudomonadati</taxon>
        <taxon>Pseudomonadota</taxon>
        <taxon>Gammaproteobacteria</taxon>
        <taxon>Lysobacterales</taxon>
        <taxon>Rhodanobacteraceae</taxon>
        <taxon>Dyella</taxon>
    </lineage>
</organism>
<protein>
    <submittedName>
        <fullName evidence="1">DUF3800 domain-containing protein</fullName>
    </submittedName>
</protein>
<dbReference type="EMBL" id="JADIKC010000003">
    <property type="protein sequence ID" value="MBM7121008.1"/>
    <property type="molecule type" value="Genomic_DNA"/>
</dbReference>